<evidence type="ECO:0000313" key="2">
    <source>
        <dbReference type="EMBL" id="SLN16199.1"/>
    </source>
</evidence>
<keyword evidence="1" id="KW-0732">Signal</keyword>
<dbReference type="PANTHER" id="PTHR35869">
    <property type="entry name" value="OUTER-MEMBRANE LIPOPROTEIN CARRIER PROTEIN"/>
    <property type="match status" value="1"/>
</dbReference>
<dbReference type="PANTHER" id="PTHR35869:SF1">
    <property type="entry name" value="OUTER-MEMBRANE LIPOPROTEIN CARRIER PROTEIN"/>
    <property type="match status" value="1"/>
</dbReference>
<keyword evidence="2" id="KW-0449">Lipoprotein</keyword>
<organism evidence="2 3">
    <name type="scientific">Oceanibacterium hippocampi</name>
    <dbReference type="NCBI Taxonomy" id="745714"/>
    <lineage>
        <taxon>Bacteria</taxon>
        <taxon>Pseudomonadati</taxon>
        <taxon>Pseudomonadota</taxon>
        <taxon>Alphaproteobacteria</taxon>
        <taxon>Sneathiellales</taxon>
        <taxon>Sneathiellaceae</taxon>
        <taxon>Oceanibacterium</taxon>
    </lineage>
</organism>
<dbReference type="SUPFAM" id="SSF89392">
    <property type="entry name" value="Prokaryotic lipoproteins and lipoprotein localization factors"/>
    <property type="match status" value="1"/>
</dbReference>
<dbReference type="CDD" id="cd16325">
    <property type="entry name" value="LolA"/>
    <property type="match status" value="1"/>
</dbReference>
<dbReference type="OrthoDB" id="9800501at2"/>
<dbReference type="Proteomes" id="UP000193200">
    <property type="component" value="Unassembled WGS sequence"/>
</dbReference>
<dbReference type="EMBL" id="FWFR01000001">
    <property type="protein sequence ID" value="SLN16199.1"/>
    <property type="molecule type" value="Genomic_DNA"/>
</dbReference>
<proteinExistence type="predicted"/>
<gene>
    <name evidence="2" type="primary">lolA</name>
    <name evidence="2" type="ORF">OCH7691_00339</name>
</gene>
<accession>A0A1Y5RH52</accession>
<dbReference type="Pfam" id="PF03548">
    <property type="entry name" value="LolA"/>
    <property type="match status" value="1"/>
</dbReference>
<dbReference type="InParanoid" id="A0A1Y5RH52"/>
<reference evidence="2 3" key="1">
    <citation type="submission" date="2017-03" db="EMBL/GenBank/DDBJ databases">
        <authorList>
            <person name="Afonso C.L."/>
            <person name="Miller P.J."/>
            <person name="Scott M.A."/>
            <person name="Spackman E."/>
            <person name="Goraichik I."/>
            <person name="Dimitrov K.M."/>
            <person name="Suarez D.L."/>
            <person name="Swayne D.E."/>
        </authorList>
    </citation>
    <scope>NUCLEOTIDE SEQUENCE [LARGE SCALE GENOMIC DNA]</scope>
    <source>
        <strain evidence="2 3">CECT 7691</strain>
    </source>
</reference>
<dbReference type="Gene3D" id="2.50.20.10">
    <property type="entry name" value="Lipoprotein localisation LolA/LolB/LppX"/>
    <property type="match status" value="1"/>
</dbReference>
<evidence type="ECO:0000313" key="3">
    <source>
        <dbReference type="Proteomes" id="UP000193200"/>
    </source>
</evidence>
<name>A0A1Y5RH52_9PROT</name>
<protein>
    <submittedName>
        <fullName evidence="2">Outer-membrane lipoprotein carrier protein</fullName>
    </submittedName>
</protein>
<dbReference type="RefSeq" id="WP_085881689.1">
    <property type="nucleotide sequence ID" value="NZ_FWFR01000001.1"/>
</dbReference>
<evidence type="ECO:0000256" key="1">
    <source>
        <dbReference type="ARBA" id="ARBA00022729"/>
    </source>
</evidence>
<dbReference type="InterPro" id="IPR029046">
    <property type="entry name" value="LolA/LolB/LppX"/>
</dbReference>
<sequence length="221" mass="24051">MIAFPLRGSIRHRLLSGLRGLAAAFLLALLPLGASATPLPPAEAGAVVARIEAYLNGIRSMKASFIQVSPDGSVVNGEFYLRRPGKARFEYQPDVPILVVADGLWLIFYDKEVEQVTRLPLFSTPISVLLRDEVSLGDSIRIEAVERVGGLVSVRVRDSGSPEEGALTLIFSEEPMALRKWIALDPQGYETQVTLVNPVYNLDLPAKLFVFQDPAPSGPGR</sequence>
<keyword evidence="3" id="KW-1185">Reference proteome</keyword>
<dbReference type="InterPro" id="IPR004564">
    <property type="entry name" value="OM_lipoprot_carrier_LolA-like"/>
</dbReference>
<dbReference type="AlphaFoldDB" id="A0A1Y5RH52"/>